<evidence type="ECO:0000256" key="6">
    <source>
        <dbReference type="ARBA" id="ARBA00022806"/>
    </source>
</evidence>
<evidence type="ECO:0000256" key="3">
    <source>
        <dbReference type="ARBA" id="ARBA00022552"/>
    </source>
</evidence>
<comment type="catalytic activity">
    <reaction evidence="10">
        <text>ATP + H2O = ADP + phosphate + H(+)</text>
        <dbReference type="Rhea" id="RHEA:13065"/>
        <dbReference type="ChEBI" id="CHEBI:15377"/>
        <dbReference type="ChEBI" id="CHEBI:15378"/>
        <dbReference type="ChEBI" id="CHEBI:30616"/>
        <dbReference type="ChEBI" id="CHEBI:43474"/>
        <dbReference type="ChEBI" id="CHEBI:456216"/>
        <dbReference type="EC" id="3.6.4.13"/>
    </reaction>
</comment>
<feature type="region of interest" description="Disordered" evidence="11">
    <location>
        <begin position="517"/>
        <end position="569"/>
    </location>
</feature>
<keyword evidence="5 10" id="KW-0378">Hydrolase</keyword>
<comment type="domain">
    <text evidence="10">The Q motif is unique to and characteristic of the DEAD box family of RNA helicases and controls ATP binding and hydrolysis.</text>
</comment>
<dbReference type="Gene3D" id="3.40.50.300">
    <property type="entry name" value="P-loop containing nucleotide triphosphate hydrolases"/>
    <property type="match status" value="2"/>
</dbReference>
<dbReference type="OMA" id="YDKMFER"/>
<reference evidence="16" key="1">
    <citation type="submission" date="2014-04" db="EMBL/GenBank/DDBJ databases">
        <title>Evolutionary Origins and Diversification of the Mycorrhizal Mutualists.</title>
        <authorList>
            <consortium name="DOE Joint Genome Institute"/>
            <consortium name="Mycorrhizal Genomics Consortium"/>
            <person name="Kohler A."/>
            <person name="Kuo A."/>
            <person name="Nagy L.G."/>
            <person name="Floudas D."/>
            <person name="Copeland A."/>
            <person name="Barry K.W."/>
            <person name="Cichocki N."/>
            <person name="Veneault-Fourrey C."/>
            <person name="LaButti K."/>
            <person name="Lindquist E.A."/>
            <person name="Lipzen A."/>
            <person name="Lundell T."/>
            <person name="Morin E."/>
            <person name="Murat C."/>
            <person name="Riley R."/>
            <person name="Ohm R."/>
            <person name="Sun H."/>
            <person name="Tunlid A."/>
            <person name="Henrissat B."/>
            <person name="Grigoriev I.V."/>
            <person name="Hibbett D.S."/>
            <person name="Martin F."/>
        </authorList>
    </citation>
    <scope>NUCLEOTIDE SEQUENCE [LARGE SCALE GENOMIC DNA]</scope>
    <source>
        <strain evidence="16">FD-334 SS-4</strain>
    </source>
</reference>
<dbReference type="STRING" id="945553.A0A0D2Q179"/>
<feature type="compositionally biased region" description="Basic residues" evidence="11">
    <location>
        <begin position="716"/>
        <end position="725"/>
    </location>
</feature>
<dbReference type="InterPro" id="IPR014001">
    <property type="entry name" value="Helicase_ATP-bd"/>
</dbReference>
<dbReference type="InterPro" id="IPR001650">
    <property type="entry name" value="Helicase_C-like"/>
</dbReference>
<dbReference type="Pfam" id="PF13959">
    <property type="entry name" value="CTE_SPB4"/>
    <property type="match status" value="1"/>
</dbReference>
<dbReference type="EC" id="3.6.4.13" evidence="10"/>
<dbReference type="PROSITE" id="PS00039">
    <property type="entry name" value="DEAD_ATP_HELICASE"/>
    <property type="match status" value="1"/>
</dbReference>
<evidence type="ECO:0000256" key="5">
    <source>
        <dbReference type="ARBA" id="ARBA00022801"/>
    </source>
</evidence>
<dbReference type="Proteomes" id="UP000054270">
    <property type="component" value="Unassembled WGS sequence"/>
</dbReference>
<feature type="compositionally biased region" description="Acidic residues" evidence="11">
    <location>
        <begin position="531"/>
        <end position="558"/>
    </location>
</feature>
<protein>
    <recommendedName>
        <fullName evidence="10">ATP-dependent RNA helicase</fullName>
        <ecNumber evidence="10">3.6.4.13</ecNumber>
    </recommendedName>
</protein>
<dbReference type="InterPro" id="IPR000629">
    <property type="entry name" value="RNA-helicase_DEAD-box_CS"/>
</dbReference>
<dbReference type="InterPro" id="IPR025313">
    <property type="entry name" value="SPB4-like_CTE"/>
</dbReference>
<keyword evidence="6 10" id="KW-0347">Helicase</keyword>
<keyword evidence="4 10" id="KW-0547">Nucleotide-binding</keyword>
<keyword evidence="16" id="KW-1185">Reference proteome</keyword>
<dbReference type="Pfam" id="PF00270">
    <property type="entry name" value="DEAD"/>
    <property type="match status" value="1"/>
</dbReference>
<dbReference type="GO" id="GO:0016887">
    <property type="term" value="F:ATP hydrolysis activity"/>
    <property type="evidence" value="ECO:0007669"/>
    <property type="project" value="RHEA"/>
</dbReference>
<dbReference type="GO" id="GO:0003724">
    <property type="term" value="F:RNA helicase activity"/>
    <property type="evidence" value="ECO:0007669"/>
    <property type="project" value="UniProtKB-EC"/>
</dbReference>
<evidence type="ECO:0000259" key="13">
    <source>
        <dbReference type="PROSITE" id="PS51194"/>
    </source>
</evidence>
<dbReference type="OrthoDB" id="10259640at2759"/>
<keyword evidence="2" id="KW-0690">Ribosome biogenesis</keyword>
<dbReference type="SUPFAM" id="SSF52540">
    <property type="entry name" value="P-loop containing nucleoside triphosphate hydrolases"/>
    <property type="match status" value="1"/>
</dbReference>
<evidence type="ECO:0000256" key="4">
    <source>
        <dbReference type="ARBA" id="ARBA00022741"/>
    </source>
</evidence>
<gene>
    <name evidence="15" type="ORF">HYPSUDRAFT_134961</name>
</gene>
<accession>A0A0D2Q179</accession>
<dbReference type="GO" id="GO:0005730">
    <property type="term" value="C:nucleolus"/>
    <property type="evidence" value="ECO:0007669"/>
    <property type="project" value="UniProtKB-SubCell"/>
</dbReference>
<evidence type="ECO:0000313" key="15">
    <source>
        <dbReference type="EMBL" id="KJA25285.1"/>
    </source>
</evidence>
<name>A0A0D2Q179_HYPSF</name>
<comment type="subcellular location">
    <subcellularLocation>
        <location evidence="1">Nucleus</location>
        <location evidence="1">Nucleolus</location>
    </subcellularLocation>
</comment>
<evidence type="ECO:0000256" key="10">
    <source>
        <dbReference type="RuleBase" id="RU365068"/>
    </source>
</evidence>
<dbReference type="InterPro" id="IPR014014">
    <property type="entry name" value="RNA_helicase_DEAD_Q_motif"/>
</dbReference>
<feature type="domain" description="DEAD-box RNA helicase Q" evidence="14">
    <location>
        <begin position="60"/>
        <end position="88"/>
    </location>
</feature>
<keyword evidence="3" id="KW-0698">rRNA processing</keyword>
<dbReference type="InterPro" id="IPR027417">
    <property type="entry name" value="P-loop_NTPase"/>
</dbReference>
<comment type="similarity">
    <text evidence="10">Belongs to the DEAD box helicase family.</text>
</comment>
<dbReference type="GO" id="GO:0003723">
    <property type="term" value="F:RNA binding"/>
    <property type="evidence" value="ECO:0007669"/>
    <property type="project" value="UniProtKB-UniRule"/>
</dbReference>
<dbReference type="EMBL" id="KN817532">
    <property type="protein sequence ID" value="KJA25285.1"/>
    <property type="molecule type" value="Genomic_DNA"/>
</dbReference>
<keyword evidence="8 10" id="KW-0694">RNA-binding</keyword>
<feature type="domain" description="Helicase ATP-binding" evidence="12">
    <location>
        <begin position="91"/>
        <end position="265"/>
    </location>
</feature>
<dbReference type="CDD" id="cd17941">
    <property type="entry name" value="DEADc_DDX10"/>
    <property type="match status" value="1"/>
</dbReference>
<evidence type="ECO:0000259" key="14">
    <source>
        <dbReference type="PROSITE" id="PS51195"/>
    </source>
</evidence>
<dbReference type="CDD" id="cd18787">
    <property type="entry name" value="SF2_C_DEAD"/>
    <property type="match status" value="1"/>
</dbReference>
<dbReference type="SMART" id="SM01178">
    <property type="entry name" value="DUF4217"/>
    <property type="match status" value="1"/>
</dbReference>
<organism evidence="15 16">
    <name type="scientific">Hypholoma sublateritium (strain FD-334 SS-4)</name>
    <dbReference type="NCBI Taxonomy" id="945553"/>
    <lineage>
        <taxon>Eukaryota</taxon>
        <taxon>Fungi</taxon>
        <taxon>Dikarya</taxon>
        <taxon>Basidiomycota</taxon>
        <taxon>Agaricomycotina</taxon>
        <taxon>Agaricomycetes</taxon>
        <taxon>Agaricomycetidae</taxon>
        <taxon>Agaricales</taxon>
        <taxon>Agaricineae</taxon>
        <taxon>Strophariaceae</taxon>
        <taxon>Hypholoma</taxon>
    </lineage>
</organism>
<dbReference type="PROSITE" id="PS51192">
    <property type="entry name" value="HELICASE_ATP_BIND_1"/>
    <property type="match status" value="1"/>
</dbReference>
<dbReference type="GO" id="GO:0006364">
    <property type="term" value="P:rRNA processing"/>
    <property type="evidence" value="ECO:0007669"/>
    <property type="project" value="UniProtKB-KW"/>
</dbReference>
<dbReference type="InterPro" id="IPR011545">
    <property type="entry name" value="DEAD/DEAH_box_helicase_dom"/>
</dbReference>
<feature type="short sequence motif" description="Q motif" evidence="9">
    <location>
        <begin position="60"/>
        <end position="88"/>
    </location>
</feature>
<dbReference type="PANTHER" id="PTHR24031">
    <property type="entry name" value="RNA HELICASE"/>
    <property type="match status" value="1"/>
</dbReference>
<feature type="region of interest" description="Disordered" evidence="11">
    <location>
        <begin position="710"/>
        <end position="809"/>
    </location>
</feature>
<evidence type="ECO:0000256" key="2">
    <source>
        <dbReference type="ARBA" id="ARBA00022517"/>
    </source>
</evidence>
<sequence>MRTESVLPLAGPSRHQNAKKGKKEAKPVARTSKIKKLTEKQKIEALERNALEYAAPEDLKHFADLPISEPTKRGMKKAFFVDMTEIQRTSIPVSLKGKDVLGAARTGSGKTLAFLVPVLEILYRRRWSAADGLAALIVSPTRELAVQIFDVLRSIGGYHSFSAGLVIGGKSLKDESDRLSRMNILVATPGRLLQHMDQTFGFDAGNLQILVLDEADRILDMGFQKTLTALLGHLPKSRQTLLFSATQTDSVSDLARLSLKTPVQIGTKGSESTVSRMPANLEQHYLVVELDKKLDVLWSFIKTHLQTKIIVFMSSCKQVRFVFETFCKMHPGMPLLNLHGKQKQSARLTMYQKFTSMSHAVLFATDIAARGLDFPSIDWVIQLDAPEDADTYIHRVGRTARYESKGKSLLFLLPSEEEGMVAALKKKDIEVAKIKNRASKTQNIQNQLQNLAFQEPEIKYLGQRAFVSYVRSIYLHKDKSIFNVDELPVDRFAESLGLPGTPKIKFLSKAAVKQRKNASRAVEAAQADAENHDDDEGSSGASDDEDDETSTSSDEEEQKDTVTEPSKPAKVIVRTKYDRMFERKNQNVLSEHYSKLIEHDPATLADDDDDFIVLKRADHDLPGDLAPLDDSDLSRRKLKLSRVKQMIIKNGVATKTIFDDEGNAHNVYEMADPDAWYEAKGGLAGAKQEGQMFAAQEGTKMRVADVVDREEAKAKKQEKKRKRKEKEKAVRLLHLDPASASVKEIAASDDDGYVSPEFDLPEQASDEDEFDAPPPSKRGKFSPKDASSQPSNTGLDDEEELALRLLGRR</sequence>
<evidence type="ECO:0000259" key="12">
    <source>
        <dbReference type="PROSITE" id="PS51192"/>
    </source>
</evidence>
<keyword evidence="7 10" id="KW-0067">ATP-binding</keyword>
<dbReference type="PROSITE" id="PS51194">
    <property type="entry name" value="HELICASE_CTER"/>
    <property type="match status" value="1"/>
</dbReference>
<dbReference type="SMART" id="SM00487">
    <property type="entry name" value="DEXDc"/>
    <property type="match status" value="1"/>
</dbReference>
<evidence type="ECO:0000256" key="1">
    <source>
        <dbReference type="ARBA" id="ARBA00004604"/>
    </source>
</evidence>
<dbReference type="PROSITE" id="PS51195">
    <property type="entry name" value="Q_MOTIF"/>
    <property type="match status" value="1"/>
</dbReference>
<feature type="region of interest" description="Disordered" evidence="11">
    <location>
        <begin position="1"/>
        <end position="32"/>
    </location>
</feature>
<dbReference type="GO" id="GO:0005524">
    <property type="term" value="F:ATP binding"/>
    <property type="evidence" value="ECO:0007669"/>
    <property type="project" value="UniProtKB-UniRule"/>
</dbReference>
<evidence type="ECO:0000256" key="11">
    <source>
        <dbReference type="SAM" id="MobiDB-lite"/>
    </source>
</evidence>
<dbReference type="AlphaFoldDB" id="A0A0D2Q179"/>
<dbReference type="SMART" id="SM00490">
    <property type="entry name" value="HELICc"/>
    <property type="match status" value="1"/>
</dbReference>
<feature type="domain" description="Helicase C-terminal" evidence="13">
    <location>
        <begin position="280"/>
        <end position="452"/>
    </location>
</feature>
<evidence type="ECO:0000256" key="9">
    <source>
        <dbReference type="PROSITE-ProRule" id="PRU00552"/>
    </source>
</evidence>
<dbReference type="Pfam" id="PF00271">
    <property type="entry name" value="Helicase_C"/>
    <property type="match status" value="1"/>
</dbReference>
<evidence type="ECO:0000313" key="16">
    <source>
        <dbReference type="Proteomes" id="UP000054270"/>
    </source>
</evidence>
<comment type="function">
    <text evidence="10">RNA helicase.</text>
</comment>
<evidence type="ECO:0000256" key="7">
    <source>
        <dbReference type="ARBA" id="ARBA00022840"/>
    </source>
</evidence>
<evidence type="ECO:0000256" key="8">
    <source>
        <dbReference type="ARBA" id="ARBA00022884"/>
    </source>
</evidence>
<proteinExistence type="inferred from homology"/>